<dbReference type="EMBL" id="HF935890">
    <property type="protein sequence ID" value="CCX32504.1"/>
    <property type="molecule type" value="Genomic_DNA"/>
</dbReference>
<protein>
    <submittedName>
        <fullName evidence="1">Uncharacterized protein</fullName>
    </submittedName>
</protein>
<evidence type="ECO:0000313" key="2">
    <source>
        <dbReference type="Proteomes" id="UP000018144"/>
    </source>
</evidence>
<name>U4LK75_PYROM</name>
<proteinExistence type="predicted"/>
<evidence type="ECO:0000313" key="1">
    <source>
        <dbReference type="EMBL" id="CCX32504.1"/>
    </source>
</evidence>
<keyword evidence="2" id="KW-1185">Reference proteome</keyword>
<organism evidence="1 2">
    <name type="scientific">Pyronema omphalodes (strain CBS 100304)</name>
    <name type="common">Pyronema confluens</name>
    <dbReference type="NCBI Taxonomy" id="1076935"/>
    <lineage>
        <taxon>Eukaryota</taxon>
        <taxon>Fungi</taxon>
        <taxon>Dikarya</taxon>
        <taxon>Ascomycota</taxon>
        <taxon>Pezizomycotina</taxon>
        <taxon>Pezizomycetes</taxon>
        <taxon>Pezizales</taxon>
        <taxon>Pyronemataceae</taxon>
        <taxon>Pyronema</taxon>
    </lineage>
</organism>
<dbReference type="Proteomes" id="UP000018144">
    <property type="component" value="Unassembled WGS sequence"/>
</dbReference>
<accession>U4LK75</accession>
<gene>
    <name evidence="1" type="ORF">PCON_13344</name>
</gene>
<sequence length="76" mass="8668">MSLRLGDSYGILEGIFFTNHQSVEPILDRFDNLIHLDLRHTLVFYLNRISPSSTITPSTFSKLSVNLQQTHYSTGI</sequence>
<dbReference type="AlphaFoldDB" id="U4LK75"/>
<reference evidence="1 2" key="1">
    <citation type="journal article" date="2013" name="PLoS Genet.">
        <title>The genome and development-dependent transcriptomes of Pyronema confluens: a window into fungal evolution.</title>
        <authorList>
            <person name="Traeger S."/>
            <person name="Altegoer F."/>
            <person name="Freitag M."/>
            <person name="Gabaldon T."/>
            <person name="Kempken F."/>
            <person name="Kumar A."/>
            <person name="Marcet-Houben M."/>
            <person name="Poggeler S."/>
            <person name="Stajich J.E."/>
            <person name="Nowrousian M."/>
        </authorList>
    </citation>
    <scope>NUCLEOTIDE SEQUENCE [LARGE SCALE GENOMIC DNA]</scope>
    <source>
        <strain evidence="2">CBS 100304</strain>
        <tissue evidence="1">Vegetative mycelium</tissue>
    </source>
</reference>